<protein>
    <submittedName>
        <fullName evidence="1">Tail fiber assembly protein</fullName>
    </submittedName>
</protein>
<name>A0A9P4DHX5_CITFR</name>
<evidence type="ECO:0000313" key="2">
    <source>
        <dbReference type="Proteomes" id="UP000885148"/>
    </source>
</evidence>
<dbReference type="InterPro" id="IPR003458">
    <property type="entry name" value="Phage_T4_Gp38_tail_assem"/>
</dbReference>
<dbReference type="Pfam" id="PF02413">
    <property type="entry name" value="Caudo_TAP"/>
    <property type="match status" value="1"/>
</dbReference>
<reference evidence="1" key="1">
    <citation type="journal article" date="2018" name="Genome Biol.">
        <title>SKESA: strategic k-mer extension for scrupulous assemblies.</title>
        <authorList>
            <person name="Souvorov A."/>
            <person name="Agarwala R."/>
            <person name="Lipman D.J."/>
        </authorList>
    </citation>
    <scope>NUCLEOTIDE SEQUENCE</scope>
    <source>
        <strain evidence="1">91871</strain>
    </source>
</reference>
<proteinExistence type="predicted"/>
<organism evidence="1 2">
    <name type="scientific">Citrobacter freundii</name>
    <dbReference type="NCBI Taxonomy" id="546"/>
    <lineage>
        <taxon>Bacteria</taxon>
        <taxon>Pseudomonadati</taxon>
        <taxon>Pseudomonadota</taxon>
        <taxon>Gammaproteobacteria</taxon>
        <taxon>Enterobacterales</taxon>
        <taxon>Enterobacteriaceae</taxon>
        <taxon>Citrobacter</taxon>
        <taxon>Citrobacter freundii complex</taxon>
    </lineage>
</organism>
<gene>
    <name evidence="1" type="ORF">KV121_003673</name>
</gene>
<sequence length="84" mass="9589">MPAWIDKPPITHAEEVIKANNEKHGRIVEAVNLMNNNQWVGKAILGRLDVNEMKMYNVWLDYLEKLEAVDPSTASNIIFPDKPC</sequence>
<dbReference type="AlphaFoldDB" id="A0A9P4DHX5"/>
<evidence type="ECO:0000313" key="1">
    <source>
        <dbReference type="EMBL" id="HBH7043564.1"/>
    </source>
</evidence>
<comment type="caution">
    <text evidence="1">The sequence shown here is derived from an EMBL/GenBank/DDBJ whole genome shotgun (WGS) entry which is preliminary data.</text>
</comment>
<accession>A0A9P4DHX5</accession>
<reference evidence="1" key="2">
    <citation type="submission" date="2021-07" db="EMBL/GenBank/DDBJ databases">
        <authorList>
            <consortium name="NCBI Pathogen Detection Project"/>
        </authorList>
    </citation>
    <scope>NUCLEOTIDE SEQUENCE</scope>
    <source>
        <strain evidence="1">91871</strain>
    </source>
</reference>
<dbReference type="EMBL" id="DAESCB010000014">
    <property type="protein sequence ID" value="HBH7043564.1"/>
    <property type="molecule type" value="Genomic_DNA"/>
</dbReference>
<dbReference type="Proteomes" id="UP000885148">
    <property type="component" value="Unassembled WGS sequence"/>
</dbReference>